<dbReference type="Proteomes" id="UP000007488">
    <property type="component" value="Chromosome"/>
</dbReference>
<dbReference type="EMBL" id="CP002547">
    <property type="protein sequence ID" value="ADY55290.1"/>
    <property type="molecule type" value="Genomic_DNA"/>
</dbReference>
<evidence type="ECO:0000313" key="2">
    <source>
        <dbReference type="Proteomes" id="UP000007488"/>
    </source>
</evidence>
<dbReference type="SUPFAM" id="SSF81301">
    <property type="entry name" value="Nucleotidyltransferase"/>
    <property type="match status" value="1"/>
</dbReference>
<dbReference type="InterPro" id="IPR043519">
    <property type="entry name" value="NT_sf"/>
</dbReference>
<sequence length="177" mass="20306">MLGLKRGIVALYDHEISWEENAALTMEKLQKIFGAAAKDMQHVGSTSIVRIKAKPIIDIAVAVNSFADVYPLIPLLEAEGIRHGPENDQPWQVFFFCGNDREDTRTHHIHVVKTDSREWRDYINFRDYLNACPEAAGEYETVKRQLGQKYQNDRLAYTEGKDAFVKKVLLDALAWRN</sequence>
<dbReference type="PANTHER" id="PTHR34822:SF1">
    <property type="entry name" value="GRPB FAMILY PROTEIN"/>
    <property type="match status" value="1"/>
</dbReference>
<gene>
    <name evidence="1" type="ordered locus">Sgly_0948</name>
</gene>
<dbReference type="AlphaFoldDB" id="F0T2H2"/>
<accession>F0T2H2</accession>
<dbReference type="Pfam" id="PF04229">
    <property type="entry name" value="GrpB"/>
    <property type="match status" value="1"/>
</dbReference>
<dbReference type="STRING" id="645991.Sgly_0948"/>
<keyword evidence="2" id="KW-1185">Reference proteome</keyword>
<protein>
    <recommendedName>
        <fullName evidence="3">GrpB family protein</fullName>
    </recommendedName>
</protein>
<evidence type="ECO:0008006" key="3">
    <source>
        <dbReference type="Google" id="ProtNLM"/>
    </source>
</evidence>
<reference evidence="1 2" key="1">
    <citation type="journal article" date="2011" name="Stand. Genomic Sci.">
        <title>Complete genome sequence of Syntrophobotulus glycolicus type strain (FlGlyR).</title>
        <authorList>
            <person name="Han C."/>
            <person name="Mwirichia R."/>
            <person name="Chertkov O."/>
            <person name="Held B."/>
            <person name="Lapidus A."/>
            <person name="Nolan M."/>
            <person name="Lucas S."/>
            <person name="Hammon N."/>
            <person name="Deshpande S."/>
            <person name="Cheng J.F."/>
            <person name="Tapia R."/>
            <person name="Goodwin L."/>
            <person name="Pitluck S."/>
            <person name="Huntemann M."/>
            <person name="Liolios K."/>
            <person name="Ivanova N."/>
            <person name="Pagani I."/>
            <person name="Mavromatis K."/>
            <person name="Ovchinikova G."/>
            <person name="Pati A."/>
            <person name="Chen A."/>
            <person name="Palaniappan K."/>
            <person name="Land M."/>
            <person name="Hauser L."/>
            <person name="Brambilla E.M."/>
            <person name="Rohde M."/>
            <person name="Spring S."/>
            <person name="Sikorski J."/>
            <person name="Goker M."/>
            <person name="Woyke T."/>
            <person name="Bristow J."/>
            <person name="Eisen J.A."/>
            <person name="Markowitz V."/>
            <person name="Hugenholtz P."/>
            <person name="Kyrpides N.C."/>
            <person name="Klenk H.P."/>
            <person name="Detter J.C."/>
        </authorList>
    </citation>
    <scope>NUCLEOTIDE SEQUENCE [LARGE SCALE GENOMIC DNA]</scope>
    <source>
        <strain evidence="2">DSM 8271 / FlGlyR</strain>
    </source>
</reference>
<dbReference type="Gene3D" id="3.30.460.10">
    <property type="entry name" value="Beta Polymerase, domain 2"/>
    <property type="match status" value="1"/>
</dbReference>
<dbReference type="KEGG" id="sgy:Sgly_0948"/>
<evidence type="ECO:0000313" key="1">
    <source>
        <dbReference type="EMBL" id="ADY55290.1"/>
    </source>
</evidence>
<dbReference type="OrthoDB" id="9799092at2"/>
<proteinExistence type="predicted"/>
<dbReference type="eggNOG" id="COG2320">
    <property type="taxonomic scope" value="Bacteria"/>
</dbReference>
<dbReference type="HOGENOM" id="CLU_086407_4_1_9"/>
<reference evidence="2" key="2">
    <citation type="submission" date="2011-02" db="EMBL/GenBank/DDBJ databases">
        <title>The complete genome of Syntrophobotulus glycolicus DSM 8271.</title>
        <authorList>
            <person name="Lucas S."/>
            <person name="Copeland A."/>
            <person name="Lapidus A."/>
            <person name="Bruce D."/>
            <person name="Goodwin L."/>
            <person name="Pitluck S."/>
            <person name="Kyrpides N."/>
            <person name="Mavromatis K."/>
            <person name="Pagani I."/>
            <person name="Ivanova N."/>
            <person name="Mikhailova N."/>
            <person name="Chertkov O."/>
            <person name="Held B."/>
            <person name="Detter J.C."/>
            <person name="Tapia R."/>
            <person name="Han C."/>
            <person name="Land M."/>
            <person name="Hauser L."/>
            <person name="Markowitz V."/>
            <person name="Cheng J.-F."/>
            <person name="Hugenholtz P."/>
            <person name="Woyke T."/>
            <person name="Wu D."/>
            <person name="Spring S."/>
            <person name="Schroeder M."/>
            <person name="Brambilla E."/>
            <person name="Klenk H.-P."/>
            <person name="Eisen J.A."/>
        </authorList>
    </citation>
    <scope>NUCLEOTIDE SEQUENCE [LARGE SCALE GENOMIC DNA]</scope>
    <source>
        <strain evidence="2">DSM 8271 / FlGlyR</strain>
    </source>
</reference>
<dbReference type="InterPro" id="IPR007344">
    <property type="entry name" value="GrpB/CoaE"/>
</dbReference>
<organism evidence="1 2">
    <name type="scientific">Syntrophobotulus glycolicus (strain DSM 8271 / FlGlyR)</name>
    <dbReference type="NCBI Taxonomy" id="645991"/>
    <lineage>
        <taxon>Bacteria</taxon>
        <taxon>Bacillati</taxon>
        <taxon>Bacillota</taxon>
        <taxon>Clostridia</taxon>
        <taxon>Eubacteriales</taxon>
        <taxon>Desulfitobacteriaceae</taxon>
        <taxon>Syntrophobotulus</taxon>
    </lineage>
</organism>
<name>F0T2H2_SYNGF</name>
<dbReference type="PANTHER" id="PTHR34822">
    <property type="entry name" value="GRPB DOMAIN PROTEIN (AFU_ORTHOLOGUE AFUA_1G01530)"/>
    <property type="match status" value="1"/>
</dbReference>